<gene>
    <name evidence="3" type="ORF">PPL_07705</name>
</gene>
<dbReference type="Proteomes" id="UP000001396">
    <property type="component" value="Unassembled WGS sequence"/>
</dbReference>
<dbReference type="Pfam" id="PF04562">
    <property type="entry name" value="Dicty_spore_N"/>
    <property type="match status" value="1"/>
</dbReference>
<dbReference type="AlphaFoldDB" id="D3BGQ3"/>
<accession>D3BGQ3</accession>
<feature type="signal peptide" evidence="1">
    <location>
        <begin position="1"/>
        <end position="24"/>
    </location>
</feature>
<sequence length="334" mass="37144">MKAINQIDFLLLFISLFGNHQVSGLGQCETLGPDSCLTAYPDCIVVPIRACCYGVGSVCVSSTYTSIIDNGNTTITGQPNCLKNIITNQVYQLDYEISQLPGYEISTPNNMTCATMNCEGLGLYRWQTSRGICDMPCPDGFVCKSIRGSAQCVPTTCKDLKCDSQSECIHMVELGMAACFLKIDKNDVIPSCMTSPCPTGFVCQKGEFSDFDCIPETGDLFQEDYNCSSCPKDFICDQFGWGIMCTEWSFSEGPPLQCYESNCLFAQFCNHDTKRCEFHRCSDNPDLCAKDMVCVQFDVTQPRVCASRSVVPYTDTPLWLQKFPFLNNRDSFTD</sequence>
<dbReference type="RefSeq" id="XP_020431408.1">
    <property type="nucleotide sequence ID" value="XM_020578539.1"/>
</dbReference>
<feature type="domain" description="DSCP-N" evidence="2">
    <location>
        <begin position="27"/>
        <end position="144"/>
    </location>
</feature>
<evidence type="ECO:0000313" key="4">
    <source>
        <dbReference type="Proteomes" id="UP000001396"/>
    </source>
</evidence>
<keyword evidence="1" id="KW-0732">Signal</keyword>
<dbReference type="GeneID" id="31363186"/>
<protein>
    <recommendedName>
        <fullName evidence="2">DSCP-N domain-containing protein</fullName>
    </recommendedName>
</protein>
<dbReference type="OMA" id="GGLCIEW"/>
<proteinExistence type="predicted"/>
<name>D3BGQ3_HETP5</name>
<dbReference type="InterPro" id="IPR007643">
    <property type="entry name" value="Dict_spore_N"/>
</dbReference>
<evidence type="ECO:0000256" key="1">
    <source>
        <dbReference type="SAM" id="SignalP"/>
    </source>
</evidence>
<dbReference type="EMBL" id="ADBJ01000035">
    <property type="protein sequence ID" value="EFA79287.1"/>
    <property type="molecule type" value="Genomic_DNA"/>
</dbReference>
<reference evidence="3 4" key="1">
    <citation type="journal article" date="2011" name="Genome Res.">
        <title>Phylogeny-wide analysis of social amoeba genomes highlights ancient origins for complex intercellular communication.</title>
        <authorList>
            <person name="Heidel A.J."/>
            <person name="Lawal H.M."/>
            <person name="Felder M."/>
            <person name="Schilde C."/>
            <person name="Helps N.R."/>
            <person name="Tunggal B."/>
            <person name="Rivero F."/>
            <person name="John U."/>
            <person name="Schleicher M."/>
            <person name="Eichinger L."/>
            <person name="Platzer M."/>
            <person name="Noegel A.A."/>
            <person name="Schaap P."/>
            <person name="Gloeckner G."/>
        </authorList>
    </citation>
    <scope>NUCLEOTIDE SEQUENCE [LARGE SCALE GENOMIC DNA]</scope>
    <source>
        <strain evidence="4">ATCC 26659 / Pp 5 / PN500</strain>
    </source>
</reference>
<evidence type="ECO:0000313" key="3">
    <source>
        <dbReference type="EMBL" id="EFA79287.1"/>
    </source>
</evidence>
<keyword evidence="4" id="KW-1185">Reference proteome</keyword>
<organism evidence="3 4">
    <name type="scientific">Heterostelium pallidum (strain ATCC 26659 / Pp 5 / PN500)</name>
    <name type="common">Cellular slime mold</name>
    <name type="synonym">Polysphondylium pallidum</name>
    <dbReference type="NCBI Taxonomy" id="670386"/>
    <lineage>
        <taxon>Eukaryota</taxon>
        <taxon>Amoebozoa</taxon>
        <taxon>Evosea</taxon>
        <taxon>Eumycetozoa</taxon>
        <taxon>Dictyostelia</taxon>
        <taxon>Acytosteliales</taxon>
        <taxon>Acytosteliaceae</taxon>
        <taxon>Heterostelium</taxon>
    </lineage>
</organism>
<feature type="chain" id="PRO_5003042453" description="DSCP-N domain-containing protein" evidence="1">
    <location>
        <begin position="25"/>
        <end position="334"/>
    </location>
</feature>
<dbReference type="InParanoid" id="D3BGQ3"/>
<comment type="caution">
    <text evidence="3">The sequence shown here is derived from an EMBL/GenBank/DDBJ whole genome shotgun (WGS) entry which is preliminary data.</text>
</comment>
<evidence type="ECO:0000259" key="2">
    <source>
        <dbReference type="Pfam" id="PF04562"/>
    </source>
</evidence>
<dbReference type="FunCoup" id="D3BGQ3">
    <property type="interactions" value="12"/>
</dbReference>